<dbReference type="RefSeq" id="WP_270107964.1">
    <property type="nucleotide sequence ID" value="NZ_JAPZVP010000001.1"/>
</dbReference>
<accession>A0A9X3P7F3</accession>
<evidence type="ECO:0000313" key="2">
    <source>
        <dbReference type="Proteomes" id="UP001146067"/>
    </source>
</evidence>
<proteinExistence type="predicted"/>
<comment type="caution">
    <text evidence="1">The sequence shown here is derived from an EMBL/GenBank/DDBJ whole genome shotgun (WGS) entry which is preliminary data.</text>
</comment>
<dbReference type="InterPro" id="IPR034660">
    <property type="entry name" value="DinB/YfiT-like"/>
</dbReference>
<name>A0A9X3P7F3_9ACTN</name>
<dbReference type="EMBL" id="JAPZVP010000001">
    <property type="protein sequence ID" value="MDA1358185.1"/>
    <property type="molecule type" value="Genomic_DNA"/>
</dbReference>
<reference evidence="1" key="1">
    <citation type="submission" date="2022-12" db="EMBL/GenBank/DDBJ databases">
        <title>Gycomyces niveus sp.nov.,a novel actinomycete isolated from soil in Shouguan.</title>
        <authorList>
            <person name="Yang X."/>
        </authorList>
    </citation>
    <scope>NUCLEOTIDE SEQUENCE</scope>
    <source>
        <strain evidence="1">NEAU-A15</strain>
    </source>
</reference>
<dbReference type="GO" id="GO:0016853">
    <property type="term" value="F:isomerase activity"/>
    <property type="evidence" value="ECO:0007669"/>
    <property type="project" value="UniProtKB-KW"/>
</dbReference>
<dbReference type="NCBIfam" id="TIGR03083">
    <property type="entry name" value="maleylpyruvate isomerase family mycothiol-dependent enzyme"/>
    <property type="match status" value="1"/>
</dbReference>
<keyword evidence="2" id="KW-1185">Reference proteome</keyword>
<gene>
    <name evidence="1" type="ORF">O1R50_01005</name>
</gene>
<evidence type="ECO:0000313" key="1">
    <source>
        <dbReference type="EMBL" id="MDA1358185.1"/>
    </source>
</evidence>
<keyword evidence="1" id="KW-0413">Isomerase</keyword>
<dbReference type="InterPro" id="IPR017517">
    <property type="entry name" value="Maleyloyr_isom"/>
</dbReference>
<protein>
    <submittedName>
        <fullName evidence="1">Maleylpyruvate isomerase family mycothiol-dependent enzyme</fullName>
    </submittedName>
</protein>
<organism evidence="1 2">
    <name type="scientific">Glycomyces luteolus</name>
    <dbReference type="NCBI Taxonomy" id="2670330"/>
    <lineage>
        <taxon>Bacteria</taxon>
        <taxon>Bacillati</taxon>
        <taxon>Actinomycetota</taxon>
        <taxon>Actinomycetes</taxon>
        <taxon>Glycomycetales</taxon>
        <taxon>Glycomycetaceae</taxon>
        <taxon>Glycomyces</taxon>
    </lineage>
</organism>
<dbReference type="SUPFAM" id="SSF109854">
    <property type="entry name" value="DinB/YfiT-like putative metalloenzymes"/>
    <property type="match status" value="1"/>
</dbReference>
<dbReference type="AlphaFoldDB" id="A0A9X3P7F3"/>
<dbReference type="Proteomes" id="UP001146067">
    <property type="component" value="Unassembled WGS sequence"/>
</dbReference>
<sequence length="198" mass="21667">MSSAPIDMREREELCDLLAELGPDAPTLCEGWDTIDLAAHLVLREHFTRGTDEHMAAEKAKGLPALIDRLRGGPPAVPWRIPGLRTLMNGLEYFIHHEDVRRANGLGPRTDRPDLEALAWRISGFVGRRAARQIRPHGLELRPPSGEPRRFGPPGGAVLQGAPTELLLYLSGRRDAARVRLTGDADAVAALRGADTEV</sequence>